<proteinExistence type="predicted"/>
<keyword evidence="4" id="KW-1185">Reference proteome</keyword>
<feature type="signal peptide" evidence="1">
    <location>
        <begin position="1"/>
        <end position="21"/>
    </location>
</feature>
<dbReference type="RefSeq" id="WP_237873672.1">
    <property type="nucleotide sequence ID" value="NZ_JAKLTR010000009.1"/>
</dbReference>
<evidence type="ECO:0000313" key="3">
    <source>
        <dbReference type="EMBL" id="MCG2615662.1"/>
    </source>
</evidence>
<name>A0ABS9KTP3_9BACT</name>
<gene>
    <name evidence="3" type="ORF">LZZ85_15280</name>
</gene>
<dbReference type="Pfam" id="PF13568">
    <property type="entry name" value="OMP_b-brl_2"/>
    <property type="match status" value="1"/>
</dbReference>
<feature type="chain" id="PRO_5046390790" evidence="1">
    <location>
        <begin position="22"/>
        <end position="196"/>
    </location>
</feature>
<accession>A0ABS9KTP3</accession>
<evidence type="ECO:0000256" key="1">
    <source>
        <dbReference type="SAM" id="SignalP"/>
    </source>
</evidence>
<dbReference type="EMBL" id="JAKLTR010000009">
    <property type="protein sequence ID" value="MCG2615662.1"/>
    <property type="molecule type" value="Genomic_DNA"/>
</dbReference>
<sequence length="196" mass="21760">MKVKFLLPLLACMFVSTVTMAQFHIGFKGGANITKVDGESFKDKFSYGYSLGVFAEIGLGEKFHLQPEVLFNQYSSTVDSNYRHVYQNIFSSNQSKVKLNYLSIPILLNYKLLGNFLSLQAGPQFSILMDQSKNLLQNGGNAFSKGDFAMVGGVQLKLSSIRISGRYVVGLNDINDIDNQDKWKNQGFQVGVGFAL</sequence>
<organism evidence="3 4">
    <name type="scientific">Terrimonas ginsenosidimutans</name>
    <dbReference type="NCBI Taxonomy" id="2908004"/>
    <lineage>
        <taxon>Bacteria</taxon>
        <taxon>Pseudomonadati</taxon>
        <taxon>Bacteroidota</taxon>
        <taxon>Chitinophagia</taxon>
        <taxon>Chitinophagales</taxon>
        <taxon>Chitinophagaceae</taxon>
        <taxon>Terrimonas</taxon>
    </lineage>
</organism>
<evidence type="ECO:0000313" key="4">
    <source>
        <dbReference type="Proteomes" id="UP001165367"/>
    </source>
</evidence>
<dbReference type="Proteomes" id="UP001165367">
    <property type="component" value="Unassembled WGS sequence"/>
</dbReference>
<keyword evidence="1" id="KW-0732">Signal</keyword>
<dbReference type="InterPro" id="IPR025665">
    <property type="entry name" value="Beta-barrel_OMP_2"/>
</dbReference>
<comment type="caution">
    <text evidence="3">The sequence shown here is derived from an EMBL/GenBank/DDBJ whole genome shotgun (WGS) entry which is preliminary data.</text>
</comment>
<evidence type="ECO:0000259" key="2">
    <source>
        <dbReference type="Pfam" id="PF13568"/>
    </source>
</evidence>
<reference evidence="3" key="1">
    <citation type="submission" date="2022-01" db="EMBL/GenBank/DDBJ databases">
        <authorList>
            <person name="Jo J.-H."/>
            <person name="Im W.-T."/>
        </authorList>
    </citation>
    <scope>NUCLEOTIDE SEQUENCE</scope>
    <source>
        <strain evidence="3">NA20</strain>
    </source>
</reference>
<feature type="domain" description="Outer membrane protein beta-barrel" evidence="2">
    <location>
        <begin position="22"/>
        <end position="174"/>
    </location>
</feature>
<protein>
    <submittedName>
        <fullName evidence="3">PorT family protein</fullName>
    </submittedName>
</protein>